<comment type="similarity">
    <text evidence="2">Belongs to the PC-esterase family. TBL subfamily.</text>
</comment>
<dbReference type="InterPro" id="IPR029962">
    <property type="entry name" value="TBL"/>
</dbReference>
<feature type="compositionally biased region" description="Pro residues" evidence="7">
    <location>
        <begin position="40"/>
        <end position="113"/>
    </location>
</feature>
<dbReference type="Pfam" id="PF13839">
    <property type="entry name" value="PC-Esterase"/>
    <property type="match status" value="1"/>
</dbReference>
<evidence type="ECO:0000256" key="3">
    <source>
        <dbReference type="ARBA" id="ARBA00022692"/>
    </source>
</evidence>
<evidence type="ECO:0000256" key="4">
    <source>
        <dbReference type="ARBA" id="ARBA00022968"/>
    </source>
</evidence>
<keyword evidence="3" id="KW-0812">Transmembrane</keyword>
<feature type="domain" description="Trichome birefringence-like C-terminal" evidence="8">
    <location>
        <begin position="257"/>
        <end position="542"/>
    </location>
</feature>
<dbReference type="Pfam" id="PF14416">
    <property type="entry name" value="PMR5N"/>
    <property type="match status" value="1"/>
</dbReference>
<dbReference type="EMBL" id="CM010719">
    <property type="protein sequence ID" value="RZC60614.1"/>
    <property type="molecule type" value="Genomic_DNA"/>
</dbReference>
<gene>
    <name evidence="10" type="ORF">C5167_022371</name>
</gene>
<dbReference type="PANTHER" id="PTHR32285">
    <property type="entry name" value="PROTEIN TRICHOME BIREFRINGENCE-LIKE 9-RELATED"/>
    <property type="match status" value="1"/>
</dbReference>
<keyword evidence="11" id="KW-1185">Reference proteome</keyword>
<evidence type="ECO:0000313" key="10">
    <source>
        <dbReference type="EMBL" id="RZC60614.1"/>
    </source>
</evidence>
<accession>A0A4Y7JHM2</accession>
<keyword evidence="4" id="KW-0735">Signal-anchor</keyword>
<dbReference type="AlphaFoldDB" id="A0A4Y7JHM2"/>
<feature type="compositionally biased region" description="Polar residues" evidence="7">
    <location>
        <begin position="121"/>
        <end position="137"/>
    </location>
</feature>
<feature type="domain" description="Trichome birefringence-like N-terminal" evidence="9">
    <location>
        <begin position="190"/>
        <end position="239"/>
    </location>
</feature>
<dbReference type="InterPro" id="IPR026057">
    <property type="entry name" value="TBL_C"/>
</dbReference>
<evidence type="ECO:0000256" key="7">
    <source>
        <dbReference type="SAM" id="MobiDB-lite"/>
    </source>
</evidence>
<feature type="compositionally biased region" description="Low complexity" evidence="7">
    <location>
        <begin position="15"/>
        <end position="39"/>
    </location>
</feature>
<evidence type="ECO:0000256" key="2">
    <source>
        <dbReference type="ARBA" id="ARBA00007727"/>
    </source>
</evidence>
<evidence type="ECO:0000256" key="1">
    <source>
        <dbReference type="ARBA" id="ARBA00004167"/>
    </source>
</evidence>
<sequence>MNPMLQNDVNLYYHQSSSPHCSQYSSSKIPAPLAASPSPSTLPPPPLFPPFPLPGSPPLSPPTSPPPLPPPRESPPFPGSPPISPPRESPSPLPSPSNTPSLPPALLPPPGSPPLSLRNIFENSTNDNQTGSNYTVNSHYNSSVLSINDPPEVRNSGDTKVNLLSTVVSTFSSDSSNVSSGDDSESFDGDCDIYDGEWVRDVNREPYYALGSCPYIEKQPFDCYLNGKRDNDYLKWQWQWKSQPTNIRCNKNIPSGFDGTDFLERLRGKKLVFSGDSLNRNMFESLVCMLWNVVPDKTKVVRPSMQSEYKTRGDLSLIFEASFYMVWSAFLVNETNSKTRRSRERELKPERETLRLDQIDGLAASVYQDADVVVFDSYRWWVDGKTNNGQVSGNTKERLYPKLDINRAYRRALLSWRRWIDNNIDSTKTQVVFRGFSLSHYEGGKWNTGGKCNLETEPITNKEKYINPSASQVKILEDTLRKMKTPVIYMNVSKLTYYRSDAHPSLYGKNYTSQERSGAMLIQDCSHWCLPGVPDTWNELLYVSLLKAGKGSFGG</sequence>
<protein>
    <submittedName>
        <fullName evidence="10">Uncharacterized protein</fullName>
    </submittedName>
</protein>
<evidence type="ECO:0000259" key="9">
    <source>
        <dbReference type="Pfam" id="PF14416"/>
    </source>
</evidence>
<dbReference type="InterPro" id="IPR025846">
    <property type="entry name" value="TBL_N"/>
</dbReference>
<dbReference type="PANTHER" id="PTHR32285:SF208">
    <property type="entry name" value="PROTEIN TRICHOME BIREFRINGENCE-LIKE 2"/>
    <property type="match status" value="1"/>
</dbReference>
<dbReference type="Gramene" id="RZC60614">
    <property type="protein sequence ID" value="RZC60614"/>
    <property type="gene ID" value="C5167_022371"/>
</dbReference>
<evidence type="ECO:0000313" key="11">
    <source>
        <dbReference type="Proteomes" id="UP000316621"/>
    </source>
</evidence>
<evidence type="ECO:0000256" key="5">
    <source>
        <dbReference type="ARBA" id="ARBA00022989"/>
    </source>
</evidence>
<dbReference type="Proteomes" id="UP000316621">
    <property type="component" value="Chromosome 5"/>
</dbReference>
<feature type="region of interest" description="Disordered" evidence="7">
    <location>
        <begin position="15"/>
        <end position="137"/>
    </location>
</feature>
<name>A0A4Y7JHM2_PAPSO</name>
<dbReference type="GO" id="GO:0016020">
    <property type="term" value="C:membrane"/>
    <property type="evidence" value="ECO:0007669"/>
    <property type="project" value="UniProtKB-SubCell"/>
</dbReference>
<reference evidence="10 11" key="1">
    <citation type="journal article" date="2018" name="Science">
        <title>The opium poppy genome and morphinan production.</title>
        <authorList>
            <person name="Guo L."/>
            <person name="Winzer T."/>
            <person name="Yang X."/>
            <person name="Li Y."/>
            <person name="Ning Z."/>
            <person name="He Z."/>
            <person name="Teodor R."/>
            <person name="Lu Y."/>
            <person name="Bowser T.A."/>
            <person name="Graham I.A."/>
            <person name="Ye K."/>
        </authorList>
    </citation>
    <scope>NUCLEOTIDE SEQUENCE [LARGE SCALE GENOMIC DNA]</scope>
    <source>
        <strain evidence="11">cv. HN1</strain>
        <tissue evidence="10">Leaves</tissue>
    </source>
</reference>
<dbReference type="GO" id="GO:0005794">
    <property type="term" value="C:Golgi apparatus"/>
    <property type="evidence" value="ECO:0007669"/>
    <property type="project" value="TreeGrafter"/>
</dbReference>
<evidence type="ECO:0000256" key="6">
    <source>
        <dbReference type="ARBA" id="ARBA00023136"/>
    </source>
</evidence>
<keyword evidence="6" id="KW-0472">Membrane</keyword>
<dbReference type="GO" id="GO:0016413">
    <property type="term" value="F:O-acetyltransferase activity"/>
    <property type="evidence" value="ECO:0007669"/>
    <property type="project" value="InterPro"/>
</dbReference>
<keyword evidence="5" id="KW-1133">Transmembrane helix</keyword>
<proteinExistence type="inferred from homology"/>
<evidence type="ECO:0000259" key="8">
    <source>
        <dbReference type="Pfam" id="PF13839"/>
    </source>
</evidence>
<organism evidence="10 11">
    <name type="scientific">Papaver somniferum</name>
    <name type="common">Opium poppy</name>
    <dbReference type="NCBI Taxonomy" id="3469"/>
    <lineage>
        <taxon>Eukaryota</taxon>
        <taxon>Viridiplantae</taxon>
        <taxon>Streptophyta</taxon>
        <taxon>Embryophyta</taxon>
        <taxon>Tracheophyta</taxon>
        <taxon>Spermatophyta</taxon>
        <taxon>Magnoliopsida</taxon>
        <taxon>Ranunculales</taxon>
        <taxon>Papaveraceae</taxon>
        <taxon>Papaveroideae</taxon>
        <taxon>Papaver</taxon>
    </lineage>
</organism>
<comment type="subcellular location">
    <subcellularLocation>
        <location evidence="1">Membrane</location>
        <topology evidence="1">Single-pass membrane protein</topology>
    </subcellularLocation>
</comment>